<comment type="caution">
    <text evidence="11">The sequence shown here is derived from an EMBL/GenBank/DDBJ whole genome shotgun (WGS) entry which is preliminary data.</text>
</comment>
<reference evidence="11 12" key="1">
    <citation type="journal article" date="2022" name="Nat. Plants">
        <title>Genomes of leafy and leafless Platanthera orchids illuminate the evolution of mycoheterotrophy.</title>
        <authorList>
            <person name="Li M.H."/>
            <person name="Liu K.W."/>
            <person name="Li Z."/>
            <person name="Lu H.C."/>
            <person name="Ye Q.L."/>
            <person name="Zhang D."/>
            <person name="Wang J.Y."/>
            <person name="Li Y.F."/>
            <person name="Zhong Z.M."/>
            <person name="Liu X."/>
            <person name="Yu X."/>
            <person name="Liu D.K."/>
            <person name="Tu X.D."/>
            <person name="Liu B."/>
            <person name="Hao Y."/>
            <person name="Liao X.Y."/>
            <person name="Jiang Y.T."/>
            <person name="Sun W.H."/>
            <person name="Chen J."/>
            <person name="Chen Y.Q."/>
            <person name="Ai Y."/>
            <person name="Zhai J.W."/>
            <person name="Wu S.S."/>
            <person name="Zhou Z."/>
            <person name="Hsiao Y.Y."/>
            <person name="Wu W.L."/>
            <person name="Chen Y.Y."/>
            <person name="Lin Y.F."/>
            <person name="Hsu J.L."/>
            <person name="Li C.Y."/>
            <person name="Wang Z.W."/>
            <person name="Zhao X."/>
            <person name="Zhong W.Y."/>
            <person name="Ma X.K."/>
            <person name="Ma L."/>
            <person name="Huang J."/>
            <person name="Chen G.Z."/>
            <person name="Huang M.Z."/>
            <person name="Huang L."/>
            <person name="Peng D.H."/>
            <person name="Luo Y.B."/>
            <person name="Zou S.Q."/>
            <person name="Chen S.P."/>
            <person name="Lan S."/>
            <person name="Tsai W.C."/>
            <person name="Van de Peer Y."/>
            <person name="Liu Z.J."/>
        </authorList>
    </citation>
    <scope>NUCLEOTIDE SEQUENCE [LARGE SCALE GENOMIC DNA]</scope>
    <source>
        <strain evidence="11">Lor287</strain>
    </source>
</reference>
<evidence type="ECO:0000259" key="9">
    <source>
        <dbReference type="Pfam" id="PF12776"/>
    </source>
</evidence>
<dbReference type="PANTHER" id="PTHR22930">
    <property type="match status" value="1"/>
</dbReference>
<feature type="region of interest" description="Disordered" evidence="8">
    <location>
        <begin position="153"/>
        <end position="201"/>
    </location>
</feature>
<proteinExistence type="inferred from homology"/>
<dbReference type="Proteomes" id="UP001418222">
    <property type="component" value="Unassembled WGS sequence"/>
</dbReference>
<feature type="domain" description="DDE Tnp4" evidence="10">
    <location>
        <begin position="353"/>
        <end position="516"/>
    </location>
</feature>
<evidence type="ECO:0000256" key="7">
    <source>
        <dbReference type="ARBA" id="ARBA00023242"/>
    </source>
</evidence>
<keyword evidence="4" id="KW-0540">Nuclease</keyword>
<dbReference type="AlphaFoldDB" id="A0AAP0BWC5"/>
<gene>
    <name evidence="11" type="ORF">KSP39_PZI003592</name>
</gene>
<evidence type="ECO:0000256" key="5">
    <source>
        <dbReference type="ARBA" id="ARBA00022723"/>
    </source>
</evidence>
<evidence type="ECO:0000256" key="1">
    <source>
        <dbReference type="ARBA" id="ARBA00001968"/>
    </source>
</evidence>
<accession>A0AAP0BWC5</accession>
<comment type="similarity">
    <text evidence="3">Belongs to the HARBI1 family.</text>
</comment>
<dbReference type="GO" id="GO:0046872">
    <property type="term" value="F:metal ion binding"/>
    <property type="evidence" value="ECO:0007669"/>
    <property type="project" value="UniProtKB-KW"/>
</dbReference>
<keyword evidence="6" id="KW-0378">Hydrolase</keyword>
<evidence type="ECO:0000256" key="2">
    <source>
        <dbReference type="ARBA" id="ARBA00004123"/>
    </source>
</evidence>
<evidence type="ECO:0000313" key="12">
    <source>
        <dbReference type="Proteomes" id="UP001418222"/>
    </source>
</evidence>
<protein>
    <submittedName>
        <fullName evidence="11">Uncharacterized protein</fullName>
    </submittedName>
</protein>
<dbReference type="InterPro" id="IPR045249">
    <property type="entry name" value="HARBI1-like"/>
</dbReference>
<name>A0AAP0BWC5_9ASPA</name>
<comment type="subcellular location">
    <subcellularLocation>
        <location evidence="2">Nucleus</location>
    </subcellularLocation>
</comment>
<keyword evidence="12" id="KW-1185">Reference proteome</keyword>
<dbReference type="GO" id="GO:0016787">
    <property type="term" value="F:hydrolase activity"/>
    <property type="evidence" value="ECO:0007669"/>
    <property type="project" value="UniProtKB-KW"/>
</dbReference>
<evidence type="ECO:0000313" key="11">
    <source>
        <dbReference type="EMBL" id="KAK8951434.1"/>
    </source>
</evidence>
<feature type="compositionally biased region" description="Basic residues" evidence="8">
    <location>
        <begin position="186"/>
        <end position="198"/>
    </location>
</feature>
<organism evidence="11 12">
    <name type="scientific">Platanthera zijinensis</name>
    <dbReference type="NCBI Taxonomy" id="2320716"/>
    <lineage>
        <taxon>Eukaryota</taxon>
        <taxon>Viridiplantae</taxon>
        <taxon>Streptophyta</taxon>
        <taxon>Embryophyta</taxon>
        <taxon>Tracheophyta</taxon>
        <taxon>Spermatophyta</taxon>
        <taxon>Magnoliopsida</taxon>
        <taxon>Liliopsida</taxon>
        <taxon>Asparagales</taxon>
        <taxon>Orchidaceae</taxon>
        <taxon>Orchidoideae</taxon>
        <taxon>Orchideae</taxon>
        <taxon>Orchidinae</taxon>
        <taxon>Platanthera</taxon>
    </lineage>
</organism>
<dbReference type="GO" id="GO:0005634">
    <property type="term" value="C:nucleus"/>
    <property type="evidence" value="ECO:0007669"/>
    <property type="project" value="UniProtKB-SubCell"/>
</dbReference>
<keyword evidence="7" id="KW-0539">Nucleus</keyword>
<dbReference type="GO" id="GO:0004518">
    <property type="term" value="F:nuclease activity"/>
    <property type="evidence" value="ECO:0007669"/>
    <property type="project" value="UniProtKB-KW"/>
</dbReference>
<comment type="cofactor">
    <cofactor evidence="1">
        <name>a divalent metal cation</name>
        <dbReference type="ChEBI" id="CHEBI:60240"/>
    </cofactor>
</comment>
<dbReference type="Pfam" id="PF12776">
    <property type="entry name" value="Myb_DNA-bind_3"/>
    <property type="match status" value="1"/>
</dbReference>
<evidence type="ECO:0000256" key="8">
    <source>
        <dbReference type="SAM" id="MobiDB-lite"/>
    </source>
</evidence>
<dbReference type="InterPro" id="IPR024752">
    <property type="entry name" value="Myb/SANT-like_dom"/>
</dbReference>
<dbReference type="EMBL" id="JBBWWQ010000003">
    <property type="protein sequence ID" value="KAK8951434.1"/>
    <property type="molecule type" value="Genomic_DNA"/>
</dbReference>
<feature type="domain" description="Myb/SANT-like" evidence="9">
    <location>
        <begin position="13"/>
        <end position="106"/>
    </location>
</feature>
<evidence type="ECO:0000256" key="6">
    <source>
        <dbReference type="ARBA" id="ARBA00022801"/>
    </source>
</evidence>
<feature type="compositionally biased region" description="Acidic residues" evidence="8">
    <location>
        <begin position="156"/>
        <end position="167"/>
    </location>
</feature>
<keyword evidence="5" id="KW-0479">Metal-binding</keyword>
<feature type="compositionally biased region" description="Polar residues" evidence="8">
    <location>
        <begin position="168"/>
        <end position="177"/>
    </location>
</feature>
<evidence type="ECO:0000256" key="3">
    <source>
        <dbReference type="ARBA" id="ARBA00006958"/>
    </source>
</evidence>
<sequence length="584" mass="67139">MGKHKEGGVSANWEASDVLIFCDMCLKEIELGNRPTTHFSRDGWTNLTTHFLARTGKAYDRNQLKNKWDQLKKDWKLWRELKGRETGLGWDPIRKTILASEEWWKERLTVLPSARKFQFSGISPELEEKLHMMFSQVVATGDLAWAPNSANFAGESIDEQDGSDADDTQNINDSPHSTAAKDKQSAKGKRKRTTKKAKSSALDELVETSRIIGQCMQEPPRFQISSSLFTIPEAISELESMPEVMDEAQFAFYDYSTMVLKDKQNRETFMSIQKERRLRWLRARHNLSMQLASERFQHSTETISRFFTKGISAIKRLSADVVRPVDHLFSNIPQQILNDARYMPFFKDCIGAIDGTHVDARVPADLQVSYIGRHGTTTQNVMAVCDFNMCFTFALAGWEGSTHDSRIFQHALMDTSYNFPYPPSGKYYVVDAGYPLQRGFLKPYPGTRYHLPDFRRGSRPIQGRREIFNQAHSSLRSVIERSFGVWKKKWKILRDMPPYSLTKQRDIVIATMALHNYIRRHPSRSDKHFRACDEDEHFIHPAGLQRRTGQINEHSGGDHVRGVRVGVDEMVTLRDSIAEQLHRS</sequence>
<dbReference type="Pfam" id="PF13359">
    <property type="entry name" value="DDE_Tnp_4"/>
    <property type="match status" value="1"/>
</dbReference>
<evidence type="ECO:0000256" key="4">
    <source>
        <dbReference type="ARBA" id="ARBA00022722"/>
    </source>
</evidence>
<dbReference type="InterPro" id="IPR027806">
    <property type="entry name" value="HARBI1_dom"/>
</dbReference>
<dbReference type="PANTHER" id="PTHR22930:SF221">
    <property type="entry name" value="NUCLEASE HARBI1"/>
    <property type="match status" value="1"/>
</dbReference>
<evidence type="ECO:0000259" key="10">
    <source>
        <dbReference type="Pfam" id="PF13359"/>
    </source>
</evidence>